<organism evidence="2 3">
    <name type="scientific">Lentinula raphanica</name>
    <dbReference type="NCBI Taxonomy" id="153919"/>
    <lineage>
        <taxon>Eukaryota</taxon>
        <taxon>Fungi</taxon>
        <taxon>Dikarya</taxon>
        <taxon>Basidiomycota</taxon>
        <taxon>Agaricomycotina</taxon>
        <taxon>Agaricomycetes</taxon>
        <taxon>Agaricomycetidae</taxon>
        <taxon>Agaricales</taxon>
        <taxon>Marasmiineae</taxon>
        <taxon>Omphalotaceae</taxon>
        <taxon>Lentinula</taxon>
    </lineage>
</organism>
<accession>A0AA38NUZ0</accession>
<feature type="non-terminal residue" evidence="2">
    <location>
        <position position="1"/>
    </location>
</feature>
<name>A0AA38NUZ0_9AGAR</name>
<feature type="region of interest" description="Disordered" evidence="1">
    <location>
        <begin position="231"/>
        <end position="257"/>
    </location>
</feature>
<proteinExistence type="predicted"/>
<keyword evidence="3" id="KW-1185">Reference proteome</keyword>
<gene>
    <name evidence="2" type="ORF">F5878DRAFT_677948</name>
</gene>
<dbReference type="AlphaFoldDB" id="A0AA38NUZ0"/>
<dbReference type="EMBL" id="MU807816">
    <property type="protein sequence ID" value="KAJ3831094.1"/>
    <property type="molecule type" value="Genomic_DNA"/>
</dbReference>
<protein>
    <submittedName>
        <fullName evidence="2">Uncharacterized protein</fullName>
    </submittedName>
</protein>
<feature type="non-terminal residue" evidence="2">
    <location>
        <position position="414"/>
    </location>
</feature>
<evidence type="ECO:0000256" key="1">
    <source>
        <dbReference type="SAM" id="MobiDB-lite"/>
    </source>
</evidence>
<reference evidence="2" key="1">
    <citation type="submission" date="2022-08" db="EMBL/GenBank/DDBJ databases">
        <authorList>
            <consortium name="DOE Joint Genome Institute"/>
            <person name="Min B."/>
            <person name="Riley R."/>
            <person name="Sierra-Patev S."/>
            <person name="Naranjo-Ortiz M."/>
            <person name="Looney B."/>
            <person name="Konkel Z."/>
            <person name="Slot J.C."/>
            <person name="Sakamoto Y."/>
            <person name="Steenwyk J.L."/>
            <person name="Rokas A."/>
            <person name="Carro J."/>
            <person name="Camarero S."/>
            <person name="Ferreira P."/>
            <person name="Molpeceres G."/>
            <person name="Ruiz-Duenas F.J."/>
            <person name="Serrano A."/>
            <person name="Henrissat B."/>
            <person name="Drula E."/>
            <person name="Hughes K.W."/>
            <person name="Mata J.L."/>
            <person name="Ishikawa N.K."/>
            <person name="Vargas-Isla R."/>
            <person name="Ushijima S."/>
            <person name="Smith C.A."/>
            <person name="Ahrendt S."/>
            <person name="Andreopoulos W."/>
            <person name="He G."/>
            <person name="Labutti K."/>
            <person name="Lipzen A."/>
            <person name="Ng V."/>
            <person name="Sandor L."/>
            <person name="Barry K."/>
            <person name="Martinez A.T."/>
            <person name="Xiao Y."/>
            <person name="Gibbons J.G."/>
            <person name="Terashima K."/>
            <person name="Hibbett D.S."/>
            <person name="Grigoriev I.V."/>
        </authorList>
    </citation>
    <scope>NUCLEOTIDE SEQUENCE</scope>
    <source>
        <strain evidence="2">TFB9207</strain>
    </source>
</reference>
<evidence type="ECO:0000313" key="3">
    <source>
        <dbReference type="Proteomes" id="UP001163846"/>
    </source>
</evidence>
<feature type="compositionally biased region" description="Low complexity" evidence="1">
    <location>
        <begin position="15"/>
        <end position="38"/>
    </location>
</feature>
<evidence type="ECO:0000313" key="2">
    <source>
        <dbReference type="EMBL" id="KAJ3831094.1"/>
    </source>
</evidence>
<comment type="caution">
    <text evidence="2">The sequence shown here is derived from an EMBL/GenBank/DDBJ whole genome shotgun (WGS) entry which is preliminary data.</text>
</comment>
<feature type="region of interest" description="Disordered" evidence="1">
    <location>
        <begin position="1"/>
        <end position="86"/>
    </location>
</feature>
<dbReference type="Proteomes" id="UP001163846">
    <property type="component" value="Unassembled WGS sequence"/>
</dbReference>
<sequence length="414" mass="46952">TSQTAAPAEPPKPAAPAELPKTAAPAEPPKTATPAELPQVAATTETPLSAHTARCDSEMSSPDEDTMKEKKAGRKSPLTQQQQDFVRSKFPKWEEILRENELHLGKKEAHARDPEEVTRWIATTIDEIRTSPAFETFSDTSAELTKILKRMFRNYRNNTFIKKNKHDILKKAIVNKQVSLDSTDADMPKGDDLKADALKAAEALASFKNPAPAKEIFREENNEQIKQEAERLRAEAAEQRAAEGRNPEDFNSRRDDNRGGFYQRALTALWKQADQALYEEKANSYDLYSNQEEFPRIMRTALEALCQHGAMGPTEIFMMAGFRNAKNEPVICRLHTENDVEETSCANTYITTNDDAIPVLVDFNLRDLKPSQLCEVLKTFLSTLWFHFWPQDKEQPSIPLLKIIEHPEDFYDTE</sequence>